<sequence>MVGGALRLPLKFLNKSCKEFQREQARHIYEYSFSEHTLRVTDIASGYGGCNAIIVSASEDRTCKVWSLSKGKLLRSIVFPSIIDAIALDPVRRHGSSLPPPLEKYTNSTDEIVEVKAYLSTQPTSNEPLHASYINDDCFNSCDEIRELYRKKGDK</sequence>
<evidence type="ECO:0000313" key="2">
    <source>
        <dbReference type="Proteomes" id="UP001060215"/>
    </source>
</evidence>
<proteinExistence type="predicted"/>
<accession>A0ACC0J3A6</accession>
<reference evidence="1 2" key="1">
    <citation type="journal article" date="2022" name="Plant J.">
        <title>Chromosome-level genome of Camellia lanceoleosa provides a valuable resource for understanding genome evolution and self-incompatibility.</title>
        <authorList>
            <person name="Gong W."/>
            <person name="Xiao S."/>
            <person name="Wang L."/>
            <person name="Liao Z."/>
            <person name="Chang Y."/>
            <person name="Mo W."/>
            <person name="Hu G."/>
            <person name="Li W."/>
            <person name="Zhao G."/>
            <person name="Zhu H."/>
            <person name="Hu X."/>
            <person name="Ji K."/>
            <person name="Xiang X."/>
            <person name="Song Q."/>
            <person name="Yuan D."/>
            <person name="Jin S."/>
            <person name="Zhang L."/>
        </authorList>
    </citation>
    <scope>NUCLEOTIDE SEQUENCE [LARGE SCALE GENOMIC DNA]</scope>
    <source>
        <strain evidence="1">SQ_2022a</strain>
    </source>
</reference>
<dbReference type="Proteomes" id="UP001060215">
    <property type="component" value="Chromosome 1"/>
</dbReference>
<keyword evidence="2" id="KW-1185">Reference proteome</keyword>
<evidence type="ECO:0000313" key="1">
    <source>
        <dbReference type="EMBL" id="KAI8032011.1"/>
    </source>
</evidence>
<organism evidence="1 2">
    <name type="scientific">Camellia lanceoleosa</name>
    <dbReference type="NCBI Taxonomy" id="1840588"/>
    <lineage>
        <taxon>Eukaryota</taxon>
        <taxon>Viridiplantae</taxon>
        <taxon>Streptophyta</taxon>
        <taxon>Embryophyta</taxon>
        <taxon>Tracheophyta</taxon>
        <taxon>Spermatophyta</taxon>
        <taxon>Magnoliopsida</taxon>
        <taxon>eudicotyledons</taxon>
        <taxon>Gunneridae</taxon>
        <taxon>Pentapetalae</taxon>
        <taxon>asterids</taxon>
        <taxon>Ericales</taxon>
        <taxon>Theaceae</taxon>
        <taxon>Camellia</taxon>
    </lineage>
</organism>
<name>A0ACC0J3A6_9ERIC</name>
<protein>
    <submittedName>
        <fullName evidence="1">Protein ROOT INITIATION DEFECTIVE 3</fullName>
    </submittedName>
</protein>
<gene>
    <name evidence="1" type="ORF">LOK49_LG01G01574</name>
</gene>
<comment type="caution">
    <text evidence="1">The sequence shown here is derived from an EMBL/GenBank/DDBJ whole genome shotgun (WGS) entry which is preliminary data.</text>
</comment>
<dbReference type="EMBL" id="CM045758">
    <property type="protein sequence ID" value="KAI8032011.1"/>
    <property type="molecule type" value="Genomic_DNA"/>
</dbReference>